<evidence type="ECO:0000256" key="2">
    <source>
        <dbReference type="RuleBase" id="RU003875"/>
    </source>
</evidence>
<dbReference type="PANTHER" id="PTHR42932">
    <property type="entry name" value="GENERAL STRESS PROTEIN 20U"/>
    <property type="match status" value="1"/>
</dbReference>
<dbReference type="CDD" id="cd01043">
    <property type="entry name" value="DPS"/>
    <property type="match status" value="1"/>
</dbReference>
<dbReference type="EMBL" id="FOLY01000002">
    <property type="protein sequence ID" value="SFC30328.1"/>
    <property type="molecule type" value="Genomic_DNA"/>
</dbReference>
<keyword evidence="5" id="KW-0238">DNA-binding</keyword>
<evidence type="ECO:0000313" key="6">
    <source>
        <dbReference type="Proteomes" id="UP000199046"/>
    </source>
</evidence>
<dbReference type="InterPro" id="IPR023188">
    <property type="entry name" value="DPS_DNA-bd_CS"/>
</dbReference>
<evidence type="ECO:0000259" key="4">
    <source>
        <dbReference type="Pfam" id="PF00210"/>
    </source>
</evidence>
<name>A0A1I1I7W7_9GAMM</name>
<dbReference type="STRING" id="402385.SAMN05421848_0958"/>
<dbReference type="OrthoDB" id="9797687at2"/>
<gene>
    <name evidence="5" type="ORF">SAMN05421848_0958</name>
</gene>
<dbReference type="PROSITE" id="PS00819">
    <property type="entry name" value="DPS_2"/>
    <property type="match status" value="1"/>
</dbReference>
<dbReference type="InterPro" id="IPR002177">
    <property type="entry name" value="DPS_DNA-bd"/>
</dbReference>
<feature type="region of interest" description="Disordered" evidence="3">
    <location>
        <begin position="1"/>
        <end position="25"/>
    </location>
</feature>
<dbReference type="GO" id="GO:0003677">
    <property type="term" value="F:DNA binding"/>
    <property type="evidence" value="ECO:0007669"/>
    <property type="project" value="UniProtKB-KW"/>
</dbReference>
<dbReference type="GO" id="GO:0016722">
    <property type="term" value="F:oxidoreductase activity, acting on metal ions"/>
    <property type="evidence" value="ECO:0007669"/>
    <property type="project" value="InterPro"/>
</dbReference>
<feature type="domain" description="Ferritin/DPS" evidence="4">
    <location>
        <begin position="39"/>
        <end position="177"/>
    </location>
</feature>
<organism evidence="5 6">
    <name type="scientific">Kushneria avicenniae</name>
    <dbReference type="NCBI Taxonomy" id="402385"/>
    <lineage>
        <taxon>Bacteria</taxon>
        <taxon>Pseudomonadati</taxon>
        <taxon>Pseudomonadota</taxon>
        <taxon>Gammaproteobacteria</taxon>
        <taxon>Oceanospirillales</taxon>
        <taxon>Halomonadaceae</taxon>
        <taxon>Kushneria</taxon>
    </lineage>
</organism>
<dbReference type="PIRSF" id="PIRSF005900">
    <property type="entry name" value="Dps"/>
    <property type="match status" value="1"/>
</dbReference>
<evidence type="ECO:0000313" key="5">
    <source>
        <dbReference type="EMBL" id="SFC30328.1"/>
    </source>
</evidence>
<protein>
    <submittedName>
        <fullName evidence="5">Starvation-inducible DNA-binding protein</fullName>
    </submittedName>
</protein>
<accession>A0A1I1I7W7</accession>
<sequence>MSGATTRNIKEANQKTATRLYPTRNDLPEGERAKVVAVMNARLAELIDLALVIKQAHWNLKGPQFIAVHEMLDGFRSGIDAHVDEVAERLVQLGGTALGTVQQVSQNTSLETYPADIHRIEDHLKALADHYAGVGATVRKSIDDTDELGDADSSDLLTGVSRTLDSNLWFIEAHMQEGA</sequence>
<dbReference type="InterPro" id="IPR008331">
    <property type="entry name" value="Ferritin_DPS_dom"/>
</dbReference>
<evidence type="ECO:0000256" key="3">
    <source>
        <dbReference type="SAM" id="MobiDB-lite"/>
    </source>
</evidence>
<dbReference type="AlphaFoldDB" id="A0A1I1I7W7"/>
<dbReference type="Pfam" id="PF00210">
    <property type="entry name" value="Ferritin"/>
    <property type="match status" value="1"/>
</dbReference>
<reference evidence="6" key="1">
    <citation type="submission" date="2016-10" db="EMBL/GenBank/DDBJ databases">
        <authorList>
            <person name="Varghese N."/>
            <person name="Submissions S."/>
        </authorList>
    </citation>
    <scope>NUCLEOTIDE SEQUENCE [LARGE SCALE GENOMIC DNA]</scope>
    <source>
        <strain evidence="6">DSM 23439</strain>
    </source>
</reference>
<dbReference type="InterPro" id="IPR012347">
    <property type="entry name" value="Ferritin-like"/>
</dbReference>
<comment type="similarity">
    <text evidence="1 2">Belongs to the Dps family.</text>
</comment>
<proteinExistence type="inferred from homology"/>
<dbReference type="PANTHER" id="PTHR42932:SF3">
    <property type="entry name" value="DNA PROTECTION DURING STARVATION PROTEIN"/>
    <property type="match status" value="1"/>
</dbReference>
<dbReference type="NCBIfam" id="NF006975">
    <property type="entry name" value="PRK09448.1"/>
    <property type="match status" value="1"/>
</dbReference>
<evidence type="ECO:0000256" key="1">
    <source>
        <dbReference type="ARBA" id="ARBA00009497"/>
    </source>
</evidence>
<dbReference type="Proteomes" id="UP000199046">
    <property type="component" value="Unassembled WGS sequence"/>
</dbReference>
<dbReference type="InterPro" id="IPR009078">
    <property type="entry name" value="Ferritin-like_SF"/>
</dbReference>
<dbReference type="PRINTS" id="PR01346">
    <property type="entry name" value="HELNAPAPROT"/>
</dbReference>
<dbReference type="PROSITE" id="PS00818">
    <property type="entry name" value="DPS_1"/>
    <property type="match status" value="1"/>
</dbReference>
<dbReference type="GO" id="GO:0008199">
    <property type="term" value="F:ferric iron binding"/>
    <property type="evidence" value="ECO:0007669"/>
    <property type="project" value="InterPro"/>
</dbReference>
<dbReference type="RefSeq" id="WP_090131300.1">
    <property type="nucleotide sequence ID" value="NZ_FOLY01000002.1"/>
</dbReference>
<dbReference type="SUPFAM" id="SSF47240">
    <property type="entry name" value="Ferritin-like"/>
    <property type="match status" value="1"/>
</dbReference>
<keyword evidence="6" id="KW-1185">Reference proteome</keyword>
<dbReference type="Gene3D" id="1.20.1260.10">
    <property type="match status" value="1"/>
</dbReference>